<accession>A0A9P6AQ61</accession>
<sequence>MCQSQMILCNCSLIIAPLLSGAQIFRWSRPVCPSSNCCITCLFHHTQIFNIWCLFVWSSFGFGGGGMLIHLMHLE</sequence>
<name>A0A9P6AQ61_9AGAM</name>
<keyword evidence="1" id="KW-0472">Membrane</keyword>
<organism evidence="3 4">
    <name type="scientific">Hydnum rufescens UP504</name>
    <dbReference type="NCBI Taxonomy" id="1448309"/>
    <lineage>
        <taxon>Eukaryota</taxon>
        <taxon>Fungi</taxon>
        <taxon>Dikarya</taxon>
        <taxon>Basidiomycota</taxon>
        <taxon>Agaricomycotina</taxon>
        <taxon>Agaricomycetes</taxon>
        <taxon>Cantharellales</taxon>
        <taxon>Hydnaceae</taxon>
        <taxon>Hydnum</taxon>
    </lineage>
</organism>
<evidence type="ECO:0000313" key="4">
    <source>
        <dbReference type="Proteomes" id="UP000886523"/>
    </source>
</evidence>
<evidence type="ECO:0000256" key="1">
    <source>
        <dbReference type="SAM" id="Phobius"/>
    </source>
</evidence>
<evidence type="ECO:0000256" key="2">
    <source>
        <dbReference type="SAM" id="SignalP"/>
    </source>
</evidence>
<keyword evidence="1" id="KW-1133">Transmembrane helix</keyword>
<dbReference type="EMBL" id="MU129035">
    <property type="protein sequence ID" value="KAF9509430.1"/>
    <property type="molecule type" value="Genomic_DNA"/>
</dbReference>
<proteinExistence type="predicted"/>
<keyword evidence="2" id="KW-0732">Signal</keyword>
<keyword evidence="4" id="KW-1185">Reference proteome</keyword>
<evidence type="ECO:0008006" key="5">
    <source>
        <dbReference type="Google" id="ProtNLM"/>
    </source>
</evidence>
<reference evidence="3" key="1">
    <citation type="journal article" date="2020" name="Nat. Commun.">
        <title>Large-scale genome sequencing of mycorrhizal fungi provides insights into the early evolution of symbiotic traits.</title>
        <authorList>
            <person name="Miyauchi S."/>
            <person name="Kiss E."/>
            <person name="Kuo A."/>
            <person name="Drula E."/>
            <person name="Kohler A."/>
            <person name="Sanchez-Garcia M."/>
            <person name="Morin E."/>
            <person name="Andreopoulos B."/>
            <person name="Barry K.W."/>
            <person name="Bonito G."/>
            <person name="Buee M."/>
            <person name="Carver A."/>
            <person name="Chen C."/>
            <person name="Cichocki N."/>
            <person name="Clum A."/>
            <person name="Culley D."/>
            <person name="Crous P.W."/>
            <person name="Fauchery L."/>
            <person name="Girlanda M."/>
            <person name="Hayes R.D."/>
            <person name="Keri Z."/>
            <person name="LaButti K."/>
            <person name="Lipzen A."/>
            <person name="Lombard V."/>
            <person name="Magnuson J."/>
            <person name="Maillard F."/>
            <person name="Murat C."/>
            <person name="Nolan M."/>
            <person name="Ohm R.A."/>
            <person name="Pangilinan J."/>
            <person name="Pereira M.F."/>
            <person name="Perotto S."/>
            <person name="Peter M."/>
            <person name="Pfister S."/>
            <person name="Riley R."/>
            <person name="Sitrit Y."/>
            <person name="Stielow J.B."/>
            <person name="Szollosi G."/>
            <person name="Zifcakova L."/>
            <person name="Stursova M."/>
            <person name="Spatafora J.W."/>
            <person name="Tedersoo L."/>
            <person name="Vaario L.M."/>
            <person name="Yamada A."/>
            <person name="Yan M."/>
            <person name="Wang P."/>
            <person name="Xu J."/>
            <person name="Bruns T."/>
            <person name="Baldrian P."/>
            <person name="Vilgalys R."/>
            <person name="Dunand C."/>
            <person name="Henrissat B."/>
            <person name="Grigoriev I.V."/>
            <person name="Hibbett D."/>
            <person name="Nagy L.G."/>
            <person name="Martin F.M."/>
        </authorList>
    </citation>
    <scope>NUCLEOTIDE SEQUENCE</scope>
    <source>
        <strain evidence="3">UP504</strain>
    </source>
</reference>
<feature type="signal peptide" evidence="2">
    <location>
        <begin position="1"/>
        <end position="21"/>
    </location>
</feature>
<comment type="caution">
    <text evidence="3">The sequence shown here is derived from an EMBL/GenBank/DDBJ whole genome shotgun (WGS) entry which is preliminary data.</text>
</comment>
<evidence type="ECO:0000313" key="3">
    <source>
        <dbReference type="EMBL" id="KAF9509430.1"/>
    </source>
</evidence>
<dbReference type="AlphaFoldDB" id="A0A9P6AQ61"/>
<dbReference type="Proteomes" id="UP000886523">
    <property type="component" value="Unassembled WGS sequence"/>
</dbReference>
<gene>
    <name evidence="3" type="ORF">BS47DRAFT_151223</name>
</gene>
<keyword evidence="1" id="KW-0812">Transmembrane</keyword>
<protein>
    <recommendedName>
        <fullName evidence="5">Secreted protein</fullName>
    </recommendedName>
</protein>
<feature type="transmembrane region" description="Helical" evidence="1">
    <location>
        <begin position="48"/>
        <end position="71"/>
    </location>
</feature>
<feature type="chain" id="PRO_5040282835" description="Secreted protein" evidence="2">
    <location>
        <begin position="22"/>
        <end position="75"/>
    </location>
</feature>